<keyword evidence="2" id="KW-0378">Hydrolase</keyword>
<dbReference type="EC" id="3.1.26.4" evidence="2"/>
<dbReference type="InterPro" id="IPR012337">
    <property type="entry name" value="RNaseH-like_sf"/>
</dbReference>
<dbReference type="InterPro" id="IPR053151">
    <property type="entry name" value="RNase_H-like"/>
</dbReference>
<dbReference type="Gene3D" id="3.30.420.10">
    <property type="entry name" value="Ribonuclease H-like superfamily/Ribonuclease H"/>
    <property type="match status" value="1"/>
</dbReference>
<dbReference type="Pfam" id="PF13456">
    <property type="entry name" value="RVT_3"/>
    <property type="match status" value="1"/>
</dbReference>
<evidence type="ECO:0000259" key="1">
    <source>
        <dbReference type="PROSITE" id="PS50879"/>
    </source>
</evidence>
<proteinExistence type="predicted"/>
<dbReference type="AlphaFoldDB" id="A0AAU8GBX0"/>
<protein>
    <submittedName>
        <fullName evidence="2">Ribonuclease HI family protein</fullName>
        <ecNumber evidence="2">3.1.26.4</ecNumber>
    </submittedName>
</protein>
<organism evidence="2">
    <name type="scientific">Dehalogenimonas sp. 4OHTPN</name>
    <dbReference type="NCBI Taxonomy" id="3166643"/>
    <lineage>
        <taxon>Bacteria</taxon>
        <taxon>Bacillati</taxon>
        <taxon>Chloroflexota</taxon>
        <taxon>Dehalococcoidia</taxon>
        <taxon>Dehalococcoidales</taxon>
        <taxon>Dehalococcoidaceae</taxon>
        <taxon>Dehalogenimonas</taxon>
    </lineage>
</organism>
<gene>
    <name evidence="2" type="ORF">ABV300_03090</name>
</gene>
<dbReference type="GO" id="GO:0004523">
    <property type="term" value="F:RNA-DNA hybrid ribonuclease activity"/>
    <property type="evidence" value="ECO:0007669"/>
    <property type="project" value="UniProtKB-EC"/>
</dbReference>
<dbReference type="PROSITE" id="PS50879">
    <property type="entry name" value="RNASE_H_1"/>
    <property type="match status" value="1"/>
</dbReference>
<dbReference type="SUPFAM" id="SSF53098">
    <property type="entry name" value="Ribonuclease H-like"/>
    <property type="match status" value="1"/>
</dbReference>
<reference evidence="2" key="1">
    <citation type="submission" date="2024-06" db="EMBL/GenBank/DDBJ databases">
        <title>A Novel Isolate, Dehalogenimonas sp. Strain 4OHTPN, Dechlorinates Aromatic 4 Hydroxy chlorothalonil by a Novel Reductive Dehalogenase.</title>
        <authorList>
            <person name="Liu G."/>
        </authorList>
    </citation>
    <scope>NUCLEOTIDE SEQUENCE</scope>
    <source>
        <strain evidence="2">4OHTPN</strain>
    </source>
</reference>
<dbReference type="InterPro" id="IPR002156">
    <property type="entry name" value="RNaseH_domain"/>
</dbReference>
<dbReference type="EMBL" id="CP159307">
    <property type="protein sequence ID" value="XCH33876.1"/>
    <property type="molecule type" value="Genomic_DNA"/>
</dbReference>
<accession>A0AAU8GBX0</accession>
<dbReference type="InterPro" id="IPR036397">
    <property type="entry name" value="RNaseH_sf"/>
</dbReference>
<dbReference type="RefSeq" id="WP_353715068.1">
    <property type="nucleotide sequence ID" value="NZ_CP159307.1"/>
</dbReference>
<feature type="domain" description="RNase H type-1" evidence="1">
    <location>
        <begin position="1"/>
        <end position="132"/>
    </location>
</feature>
<dbReference type="GO" id="GO:0003676">
    <property type="term" value="F:nucleic acid binding"/>
    <property type="evidence" value="ECO:0007669"/>
    <property type="project" value="InterPro"/>
</dbReference>
<evidence type="ECO:0000313" key="2">
    <source>
        <dbReference type="EMBL" id="XCH33876.1"/>
    </source>
</evidence>
<dbReference type="CDD" id="cd09279">
    <property type="entry name" value="RNase_HI_like"/>
    <property type="match status" value="1"/>
</dbReference>
<dbReference type="PANTHER" id="PTHR47723">
    <property type="entry name" value="OS05G0353850 PROTEIN"/>
    <property type="match status" value="1"/>
</dbReference>
<dbReference type="PANTHER" id="PTHR47723:SF19">
    <property type="entry name" value="POLYNUCLEOTIDYL TRANSFERASE, RIBONUCLEASE H-LIKE SUPERFAMILY PROTEIN"/>
    <property type="match status" value="1"/>
</dbReference>
<sequence length="132" mass="14536">MTYLIANTDAACRGNPGESAIGVLIRTSTGQVVKTVSRAIGRMTNNQAEYHAIISALEEASNLRAVELTLIADSELAVKQLTGRYRVKNPGLEPLYTRVKILESKFNKVTYRHVPRERNSDADSLANKAFKS</sequence>
<name>A0AAU8GBX0_9CHLR</name>